<feature type="region of interest" description="Disordered" evidence="1">
    <location>
        <begin position="1"/>
        <end position="23"/>
    </location>
</feature>
<proteinExistence type="predicted"/>
<dbReference type="EMBL" id="CP023445">
    <property type="protein sequence ID" value="ATE56854.1"/>
    <property type="molecule type" value="Genomic_DNA"/>
</dbReference>
<protein>
    <recommendedName>
        <fullName evidence="4">Immunity protein Imm1</fullName>
    </recommendedName>
</protein>
<dbReference type="KEGG" id="apre:CNX65_29165"/>
<dbReference type="Pfam" id="PF14430">
    <property type="entry name" value="Imm1"/>
    <property type="match status" value="1"/>
</dbReference>
<organism evidence="2 3">
    <name type="scientific">Actinosynnema pretiosum</name>
    <dbReference type="NCBI Taxonomy" id="42197"/>
    <lineage>
        <taxon>Bacteria</taxon>
        <taxon>Bacillati</taxon>
        <taxon>Actinomycetota</taxon>
        <taxon>Actinomycetes</taxon>
        <taxon>Pseudonocardiales</taxon>
        <taxon>Pseudonocardiaceae</taxon>
        <taxon>Actinosynnema</taxon>
    </lineage>
</organism>
<name>A0A290ZCZ4_9PSEU</name>
<accession>A0A290ZCZ4</accession>
<dbReference type="Proteomes" id="UP000218505">
    <property type="component" value="Chromosome"/>
</dbReference>
<evidence type="ECO:0000313" key="2">
    <source>
        <dbReference type="EMBL" id="ATE56854.1"/>
    </source>
</evidence>
<gene>
    <name evidence="2" type="ORF">CNX65_29165</name>
</gene>
<evidence type="ECO:0008006" key="4">
    <source>
        <dbReference type="Google" id="ProtNLM"/>
    </source>
</evidence>
<feature type="compositionally biased region" description="Basic and acidic residues" evidence="1">
    <location>
        <begin position="12"/>
        <end position="23"/>
    </location>
</feature>
<reference evidence="2" key="1">
    <citation type="submission" date="2017-09" db="EMBL/GenBank/DDBJ databases">
        <title>Complete Genome Sequence of ansamitocin-producing Bacterium Actinosynnema pretiosum X47.</title>
        <authorList>
            <person name="Cao G."/>
            <person name="Zong G."/>
            <person name="Zhong C."/>
            <person name="Fu J."/>
        </authorList>
    </citation>
    <scope>NUCLEOTIDE SEQUENCE [LARGE SCALE GENOMIC DNA]</scope>
    <source>
        <strain evidence="2">X47</strain>
    </source>
</reference>
<keyword evidence="3" id="KW-1185">Reference proteome</keyword>
<sequence length="177" mass="19604">MMALAGLGDSPPCRDHGDRQRDSVGRMSVRAGLWSGLPDFDSAEHRYRVVACPADVDLLIEALGVPGCNDATLEHFGRDTDDEGECDHSVVLAVRGAWGYLHYVDPDFSGWPVGDERAPHVNEAYTDFPPGVGVPLEVLRALVLEFLETARRPDAVRWYTEADLFPSWRTRRSAIPD</sequence>
<evidence type="ECO:0000256" key="1">
    <source>
        <dbReference type="SAM" id="MobiDB-lite"/>
    </source>
</evidence>
<dbReference type="AlphaFoldDB" id="A0A290ZCZ4"/>
<evidence type="ECO:0000313" key="3">
    <source>
        <dbReference type="Proteomes" id="UP000218505"/>
    </source>
</evidence>
<dbReference type="InterPro" id="IPR025680">
    <property type="entry name" value="DddI"/>
</dbReference>